<evidence type="ECO:0000259" key="1">
    <source>
        <dbReference type="Pfam" id="PF14513"/>
    </source>
</evidence>
<dbReference type="InterPro" id="IPR029477">
    <property type="entry name" value="DAG_kinase_typeI_N"/>
</dbReference>
<reference evidence="3" key="1">
    <citation type="submission" date="2013-03" db="EMBL/GenBank/DDBJ databases">
        <title>The Genome Sequence of Anopheles epiroticus epiroticus2.</title>
        <authorList>
            <consortium name="The Broad Institute Genomics Platform"/>
            <person name="Neafsey D.E."/>
            <person name="Howell P."/>
            <person name="Walker B."/>
            <person name="Young S.K."/>
            <person name="Zeng Q."/>
            <person name="Gargeya S."/>
            <person name="Fitzgerald M."/>
            <person name="Haas B."/>
            <person name="Abouelleil A."/>
            <person name="Allen A.W."/>
            <person name="Alvarado L."/>
            <person name="Arachchi H.M."/>
            <person name="Berlin A.M."/>
            <person name="Chapman S.B."/>
            <person name="Gainer-Dewar J."/>
            <person name="Goldberg J."/>
            <person name="Griggs A."/>
            <person name="Gujja S."/>
            <person name="Hansen M."/>
            <person name="Howarth C."/>
            <person name="Imamovic A."/>
            <person name="Ireland A."/>
            <person name="Larimer J."/>
            <person name="McCowan C."/>
            <person name="Murphy C."/>
            <person name="Pearson M."/>
            <person name="Poon T.W."/>
            <person name="Priest M."/>
            <person name="Roberts A."/>
            <person name="Saif S."/>
            <person name="Shea T."/>
            <person name="Sisk P."/>
            <person name="Sykes S."/>
            <person name="Wortman J."/>
            <person name="Nusbaum C."/>
            <person name="Birren B."/>
        </authorList>
    </citation>
    <scope>NUCLEOTIDE SEQUENCE [LARGE SCALE GENOMIC DNA]</scope>
    <source>
        <strain evidence="3">Epiroticus2</strain>
    </source>
</reference>
<name>A0A182PEZ0_9DIPT</name>
<proteinExistence type="predicted"/>
<evidence type="ECO:0000313" key="2">
    <source>
        <dbReference type="EnsemblMetazoa" id="AEPI005495-PA"/>
    </source>
</evidence>
<dbReference type="VEuPathDB" id="VectorBase:AEPI005495"/>
<keyword evidence="3" id="KW-1185">Reference proteome</keyword>
<dbReference type="AlphaFoldDB" id="A0A182PEZ0"/>
<dbReference type="Gene3D" id="1.10.238.110">
    <property type="entry name" value="Diacylglycerol kinase alpha"/>
    <property type="match status" value="1"/>
</dbReference>
<organism evidence="2 3">
    <name type="scientific">Anopheles epiroticus</name>
    <dbReference type="NCBI Taxonomy" id="199890"/>
    <lineage>
        <taxon>Eukaryota</taxon>
        <taxon>Metazoa</taxon>
        <taxon>Ecdysozoa</taxon>
        <taxon>Arthropoda</taxon>
        <taxon>Hexapoda</taxon>
        <taxon>Insecta</taxon>
        <taxon>Pterygota</taxon>
        <taxon>Neoptera</taxon>
        <taxon>Endopterygota</taxon>
        <taxon>Diptera</taxon>
        <taxon>Nematocera</taxon>
        <taxon>Culicoidea</taxon>
        <taxon>Culicidae</taxon>
        <taxon>Anophelinae</taxon>
        <taxon>Anopheles</taxon>
    </lineage>
</organism>
<dbReference type="SUPFAM" id="SSF47473">
    <property type="entry name" value="EF-hand"/>
    <property type="match status" value="1"/>
</dbReference>
<accession>A0A182PEZ0</accession>
<sequence>MASNIHKWEKLSPSEFQQLQDLASYSTKKLQNVLQEFCSPATPSASRFHPDGGFGAGLCAIAFDYAWVTQIHQAARGSAKDIRKNKGVGVFFSCPGLWVSPPAVSSLRPTTMTKDGS</sequence>
<reference evidence="2" key="2">
    <citation type="submission" date="2020-05" db="UniProtKB">
        <authorList>
            <consortium name="EnsemblMetazoa"/>
        </authorList>
    </citation>
    <scope>IDENTIFICATION</scope>
    <source>
        <strain evidence="2">Epiroticus2</strain>
    </source>
</reference>
<evidence type="ECO:0000313" key="3">
    <source>
        <dbReference type="Proteomes" id="UP000075885"/>
    </source>
</evidence>
<protein>
    <submittedName>
        <fullName evidence="2">DAG_kinase_N domain-containing protein</fullName>
    </submittedName>
</protein>
<dbReference type="STRING" id="199890.A0A182PEZ0"/>
<feature type="domain" description="Diacylglycerol kinase type I N-terminal" evidence="1">
    <location>
        <begin position="7"/>
        <end position="38"/>
    </location>
</feature>
<dbReference type="Proteomes" id="UP000075885">
    <property type="component" value="Unassembled WGS sequence"/>
</dbReference>
<dbReference type="InterPro" id="IPR038199">
    <property type="entry name" value="DGK_typeI_N_sf"/>
</dbReference>
<dbReference type="Pfam" id="PF14513">
    <property type="entry name" value="DAG_kinase_N"/>
    <property type="match status" value="1"/>
</dbReference>
<dbReference type="InterPro" id="IPR011992">
    <property type="entry name" value="EF-hand-dom_pair"/>
</dbReference>
<dbReference type="EnsemblMetazoa" id="AEPI005495-RA">
    <property type="protein sequence ID" value="AEPI005495-PA"/>
    <property type="gene ID" value="AEPI005495"/>
</dbReference>